<feature type="region of interest" description="Disordered" evidence="1">
    <location>
        <begin position="385"/>
        <end position="431"/>
    </location>
</feature>
<feature type="compositionally biased region" description="Low complexity" evidence="1">
    <location>
        <begin position="137"/>
        <end position="146"/>
    </location>
</feature>
<feature type="compositionally biased region" description="Basic and acidic residues" evidence="1">
    <location>
        <begin position="89"/>
        <end position="99"/>
    </location>
</feature>
<protein>
    <submittedName>
        <fullName evidence="2">Uncharacterized protein</fullName>
    </submittedName>
</protein>
<comment type="caution">
    <text evidence="2">The sequence shown here is derived from an EMBL/GenBank/DDBJ whole genome shotgun (WGS) entry which is preliminary data.</text>
</comment>
<name>A0A200QME3_MACCD</name>
<evidence type="ECO:0000313" key="2">
    <source>
        <dbReference type="EMBL" id="OVA11646.1"/>
    </source>
</evidence>
<feature type="compositionally biased region" description="Basic and acidic residues" evidence="1">
    <location>
        <begin position="464"/>
        <end position="475"/>
    </location>
</feature>
<feature type="region of interest" description="Disordered" evidence="1">
    <location>
        <begin position="577"/>
        <end position="625"/>
    </location>
</feature>
<keyword evidence="3" id="KW-1185">Reference proteome</keyword>
<dbReference type="STRING" id="56857.A0A200QME3"/>
<evidence type="ECO:0000313" key="3">
    <source>
        <dbReference type="Proteomes" id="UP000195402"/>
    </source>
</evidence>
<dbReference type="EMBL" id="MVGT01001586">
    <property type="protein sequence ID" value="OVA11646.1"/>
    <property type="molecule type" value="Genomic_DNA"/>
</dbReference>
<dbReference type="InParanoid" id="A0A200QME3"/>
<dbReference type="OrthoDB" id="48651at2759"/>
<evidence type="ECO:0000256" key="1">
    <source>
        <dbReference type="SAM" id="MobiDB-lite"/>
    </source>
</evidence>
<dbReference type="OMA" id="TRPQING"/>
<feature type="region of interest" description="Disordered" evidence="1">
    <location>
        <begin position="457"/>
        <end position="565"/>
    </location>
</feature>
<feature type="compositionally biased region" description="Polar residues" evidence="1">
    <location>
        <begin position="597"/>
        <end position="612"/>
    </location>
</feature>
<dbReference type="Proteomes" id="UP000195402">
    <property type="component" value="Unassembled WGS sequence"/>
</dbReference>
<dbReference type="PANTHER" id="PTHR32091">
    <property type="entry name" value="EUKARYOTIC TRANSLATION INITIATION FACTOR 4B"/>
    <property type="match status" value="1"/>
</dbReference>
<feature type="region of interest" description="Disordered" evidence="1">
    <location>
        <begin position="302"/>
        <end position="340"/>
    </location>
</feature>
<proteinExistence type="predicted"/>
<dbReference type="FunCoup" id="A0A200QME3">
    <property type="interactions" value="2139"/>
</dbReference>
<reference evidence="2" key="1">
    <citation type="journal article" date="2017" name="Mol. Plant">
        <title>The Genome of Medicinal Plant Macleaya cordata Provides New Insights into Benzylisoquinoline Alkaloids Metabolism.</title>
        <authorList>
            <person name="Liu X."/>
            <person name="Liu Y."/>
            <person name="Huang P."/>
            <person name="Ma Y."/>
            <person name="Qing Z."/>
            <person name="Tang Q."/>
            <person name="Cao H."/>
            <person name="Cheng P."/>
            <person name="Zheng Y."/>
            <person name="Yuan Z."/>
            <person name="Zhou Y."/>
            <person name="Liu J."/>
            <person name="Tang Z."/>
            <person name="Zhuo Y."/>
            <person name="Zhang Y."/>
            <person name="Yu L."/>
            <person name="Huang J."/>
            <person name="Yang P."/>
            <person name="Peng Q."/>
            <person name="Zhang J."/>
            <person name="Jiang W."/>
            <person name="Zhang Z."/>
            <person name="Lin K."/>
            <person name="Ro D.K."/>
            <person name="Chen X."/>
            <person name="Xiong X."/>
            <person name="Shang Y."/>
            <person name="Huang S."/>
            <person name="Zeng J."/>
        </authorList>
    </citation>
    <scope>NUCLEOTIDE SEQUENCE [LARGE SCALE GENOMIC DNA]</scope>
    <source>
        <strain evidence="2">BLH2017</strain>
        <tissue evidence="2">Root</tissue>
    </source>
</reference>
<sequence>MSKKKAFSGSTMTLKDFHGGSIPSDLSLPSAPGAVARPSDRTGFDRQIQTAWGNPMGRSDHRSRPGSSGTNRNFDDKASFLSHPAHIGRNFDEDERKPLDGISMPRRTISDEAIRVQPSRPEPKPDSVTPTKFPGRQVSSPVSQSPGVATNSYAARYTESIPVGANNQIPGGNNTNQVVPNAWGMRKEMGVSEPVSSAWSGPNAVSRFAQASALEKVSSGRWQTKQHSFHPQPDVEVIHLPEAESDYHFKDHKAYSGVNPMNERGDSDEIRVRYGEKGWIADDGTVNGKELPNLERARSPMYPEAKESNSPLYPDVVRPVSTDGKYGGSKLQPPVPSEVSERPKLKLLPRTKPLEVSEPSVTDYKPGYHQLNDLGHVATVNELYGNANAPKPGSAGNEGGSQAVERPKLNLKPRTVLDQSEGSAARERKSVFGGARPRELVLKERGIDDVVISNLDPIQSPNRVKPDIQKTEIKPEQVVQTARYGERLENLPADQRTSRDPERKDIRGDNNKTETQKSSWRKESWRNGRVTEKQQEPRPEPETWRKPVEQPKPAPSDAPGLRYGKAASALELAQAFSKSISEPKTADRISGQKGMPGQSQIPFSRLTATQELYSGRTPRRQINGY</sequence>
<dbReference type="GO" id="GO:0003743">
    <property type="term" value="F:translation initiation factor activity"/>
    <property type="evidence" value="ECO:0007669"/>
    <property type="project" value="InterPro"/>
</dbReference>
<gene>
    <name evidence="2" type="ORF">BVC80_8997g21</name>
</gene>
<dbReference type="InterPro" id="IPR010433">
    <property type="entry name" value="EIF-4B_pln"/>
</dbReference>
<dbReference type="GO" id="GO:0003729">
    <property type="term" value="F:mRNA binding"/>
    <property type="evidence" value="ECO:0007669"/>
    <property type="project" value="TreeGrafter"/>
</dbReference>
<feature type="compositionally biased region" description="Basic and acidic residues" evidence="1">
    <location>
        <begin position="496"/>
        <end position="549"/>
    </location>
</feature>
<dbReference type="AlphaFoldDB" id="A0A200QME3"/>
<dbReference type="PANTHER" id="PTHR32091:SF4">
    <property type="entry name" value="OS07G0546100 PROTEIN"/>
    <property type="match status" value="1"/>
</dbReference>
<accession>A0A200QME3</accession>
<feature type="region of interest" description="Disordered" evidence="1">
    <location>
        <begin position="1"/>
        <end position="148"/>
    </location>
</feature>
<organism evidence="2 3">
    <name type="scientific">Macleaya cordata</name>
    <name type="common">Five-seeded plume-poppy</name>
    <name type="synonym">Bocconia cordata</name>
    <dbReference type="NCBI Taxonomy" id="56857"/>
    <lineage>
        <taxon>Eukaryota</taxon>
        <taxon>Viridiplantae</taxon>
        <taxon>Streptophyta</taxon>
        <taxon>Embryophyta</taxon>
        <taxon>Tracheophyta</taxon>
        <taxon>Spermatophyta</taxon>
        <taxon>Magnoliopsida</taxon>
        <taxon>Ranunculales</taxon>
        <taxon>Papaveraceae</taxon>
        <taxon>Papaveroideae</taxon>
        <taxon>Macleaya</taxon>
    </lineage>
</organism>